<feature type="domain" description="HTH cro/C1-type" evidence="1">
    <location>
        <begin position="28"/>
        <end position="84"/>
    </location>
</feature>
<dbReference type="EMBL" id="CAJZAG010000002">
    <property type="protein sequence ID" value="CAG9166615.1"/>
    <property type="molecule type" value="Genomic_DNA"/>
</dbReference>
<proteinExistence type="predicted"/>
<reference evidence="2 3" key="1">
    <citation type="submission" date="2021-08" db="EMBL/GenBank/DDBJ databases">
        <authorList>
            <person name="Peeters C."/>
        </authorList>
    </citation>
    <scope>NUCLEOTIDE SEQUENCE [LARGE SCALE GENOMIC DNA]</scope>
    <source>
        <strain evidence="2 3">LMG 32289</strain>
    </source>
</reference>
<accession>A0ABN7Y3U5</accession>
<name>A0ABN7Y3U5_9BURK</name>
<keyword evidence="3" id="KW-1185">Reference proteome</keyword>
<dbReference type="PROSITE" id="PS50943">
    <property type="entry name" value="HTH_CROC1"/>
    <property type="match status" value="1"/>
</dbReference>
<organism evidence="2 3">
    <name type="scientific">Cupriavidus pampae</name>
    <dbReference type="NCBI Taxonomy" id="659251"/>
    <lineage>
        <taxon>Bacteria</taxon>
        <taxon>Pseudomonadati</taxon>
        <taxon>Pseudomonadota</taxon>
        <taxon>Betaproteobacteria</taxon>
        <taxon>Burkholderiales</taxon>
        <taxon>Burkholderiaceae</taxon>
        <taxon>Cupriavidus</taxon>
    </lineage>
</organism>
<dbReference type="InterPro" id="IPR010982">
    <property type="entry name" value="Lambda_DNA-bd_dom_sf"/>
</dbReference>
<sequence>MTRPPLRRPPKHTPVLVQTALERLGERVIKARKLRGITQEQLARLSDVSLSTLRTLENGGDGVSTGNLLKVLQGLRLLGQIEDLLAPQNDPEVVAFANRQLEDRR</sequence>
<dbReference type="Proteomes" id="UP000706525">
    <property type="component" value="Unassembled WGS sequence"/>
</dbReference>
<evidence type="ECO:0000313" key="3">
    <source>
        <dbReference type="Proteomes" id="UP000706525"/>
    </source>
</evidence>
<evidence type="ECO:0000259" key="1">
    <source>
        <dbReference type="PROSITE" id="PS50943"/>
    </source>
</evidence>
<dbReference type="SMART" id="SM00530">
    <property type="entry name" value="HTH_XRE"/>
    <property type="match status" value="1"/>
</dbReference>
<dbReference type="InterPro" id="IPR001387">
    <property type="entry name" value="Cro/C1-type_HTH"/>
</dbReference>
<dbReference type="Pfam" id="PF01381">
    <property type="entry name" value="HTH_3"/>
    <property type="match status" value="1"/>
</dbReference>
<protein>
    <recommendedName>
        <fullName evidence="1">HTH cro/C1-type domain-containing protein</fullName>
    </recommendedName>
</protein>
<dbReference type="CDD" id="cd00093">
    <property type="entry name" value="HTH_XRE"/>
    <property type="match status" value="1"/>
</dbReference>
<dbReference type="SUPFAM" id="SSF47413">
    <property type="entry name" value="lambda repressor-like DNA-binding domains"/>
    <property type="match status" value="1"/>
</dbReference>
<dbReference type="RefSeq" id="WP_223982974.1">
    <property type="nucleotide sequence ID" value="NZ_CAJZAG010000002.1"/>
</dbReference>
<comment type="caution">
    <text evidence="2">The sequence shown here is derived from an EMBL/GenBank/DDBJ whole genome shotgun (WGS) entry which is preliminary data.</text>
</comment>
<gene>
    <name evidence="2" type="ORF">LMG32289_01097</name>
</gene>
<evidence type="ECO:0000313" key="2">
    <source>
        <dbReference type="EMBL" id="CAG9166615.1"/>
    </source>
</evidence>
<dbReference type="Gene3D" id="1.10.260.40">
    <property type="entry name" value="lambda repressor-like DNA-binding domains"/>
    <property type="match status" value="1"/>
</dbReference>